<dbReference type="SMART" id="SM00777">
    <property type="entry name" value="Mad3_BUB1_I"/>
    <property type="match status" value="1"/>
</dbReference>
<dbReference type="PANTHER" id="PTHR14030">
    <property type="entry name" value="MITOTIC CHECKPOINT SERINE/THREONINE-PROTEIN KINASE BUB1"/>
    <property type="match status" value="1"/>
</dbReference>
<evidence type="ECO:0000256" key="1">
    <source>
        <dbReference type="SAM" id="Coils"/>
    </source>
</evidence>
<feature type="domain" description="BUB1 N-terminal" evidence="2">
    <location>
        <begin position="49"/>
        <end position="138"/>
    </location>
</feature>
<evidence type="ECO:0000313" key="4">
    <source>
        <dbReference type="Proteomes" id="UP000007875"/>
    </source>
</evidence>
<dbReference type="GO" id="GO:0007094">
    <property type="term" value="P:mitotic spindle assembly checkpoint signaling"/>
    <property type="evidence" value="ECO:0007669"/>
    <property type="project" value="InterPro"/>
</dbReference>
<dbReference type="HOGENOM" id="CLU_1859676_0_0_1"/>
<dbReference type="Proteomes" id="UP000007875">
    <property type="component" value="Unassembled WGS sequence"/>
</dbReference>
<evidence type="ECO:0000259" key="2">
    <source>
        <dbReference type="PROSITE" id="PS51489"/>
    </source>
</evidence>
<dbReference type="PROSITE" id="PS51489">
    <property type="entry name" value="BUB1_N"/>
    <property type="match status" value="1"/>
</dbReference>
<dbReference type="Ensembl" id="ENSCSAVT00000006044.1">
    <property type="protein sequence ID" value="ENSCSAVP00000005969.1"/>
    <property type="gene ID" value="ENSCSAVG00000003560.1"/>
</dbReference>
<dbReference type="GeneTree" id="ENSGT00940000167713"/>
<proteinExistence type="predicted"/>
<keyword evidence="1" id="KW-0175">Coiled coil</keyword>
<accession>H2YKW7</accession>
<dbReference type="eggNOG" id="KOG1166">
    <property type="taxonomic scope" value="Eukaryota"/>
</dbReference>
<protein>
    <recommendedName>
        <fullName evidence="2">BUB1 N-terminal domain-containing protein</fullName>
    </recommendedName>
</protein>
<dbReference type="Gene3D" id="1.25.40.430">
    <property type="match status" value="1"/>
</dbReference>
<dbReference type="STRING" id="51511.ENSCSAVP00000005969"/>
<reference evidence="3" key="2">
    <citation type="submission" date="2025-08" db="UniProtKB">
        <authorList>
            <consortium name="Ensembl"/>
        </authorList>
    </citation>
    <scope>IDENTIFICATION</scope>
</reference>
<dbReference type="PANTHER" id="PTHR14030:SF4">
    <property type="entry name" value="BUB1 KINASE, ISOFORM A-RELATED"/>
    <property type="match status" value="1"/>
</dbReference>
<dbReference type="InterPro" id="IPR015661">
    <property type="entry name" value="Bub1/Mad3"/>
</dbReference>
<reference evidence="4" key="1">
    <citation type="submission" date="2003-08" db="EMBL/GenBank/DDBJ databases">
        <authorList>
            <person name="Birren B."/>
            <person name="Nusbaum C."/>
            <person name="Abebe A."/>
            <person name="Abouelleil A."/>
            <person name="Adekoya E."/>
            <person name="Ait-zahra M."/>
            <person name="Allen N."/>
            <person name="Allen T."/>
            <person name="An P."/>
            <person name="Anderson M."/>
            <person name="Anderson S."/>
            <person name="Arachchi H."/>
            <person name="Armbruster J."/>
            <person name="Bachantsang P."/>
            <person name="Baldwin J."/>
            <person name="Barry A."/>
            <person name="Bayul T."/>
            <person name="Blitshsteyn B."/>
            <person name="Bloom T."/>
            <person name="Blye J."/>
            <person name="Boguslavskiy L."/>
            <person name="Borowsky M."/>
            <person name="Boukhgalter B."/>
            <person name="Brunache A."/>
            <person name="Butler J."/>
            <person name="Calixte N."/>
            <person name="Calvo S."/>
            <person name="Camarata J."/>
            <person name="Campo K."/>
            <person name="Chang J."/>
            <person name="Cheshatsang Y."/>
            <person name="Citroen M."/>
            <person name="Collymore A."/>
            <person name="Considine T."/>
            <person name="Cook A."/>
            <person name="Cooke P."/>
            <person name="Corum B."/>
            <person name="Cuomo C."/>
            <person name="David R."/>
            <person name="Dawoe T."/>
            <person name="Degray S."/>
            <person name="Dodge S."/>
            <person name="Dooley K."/>
            <person name="Dorje P."/>
            <person name="Dorjee K."/>
            <person name="Dorris L."/>
            <person name="Duffey N."/>
            <person name="Dupes A."/>
            <person name="Elkins T."/>
            <person name="Engels R."/>
            <person name="Erickson J."/>
            <person name="Farina A."/>
            <person name="Faro S."/>
            <person name="Ferreira P."/>
            <person name="Fischer H."/>
            <person name="Fitzgerald M."/>
            <person name="Foley K."/>
            <person name="Gage D."/>
            <person name="Galagan J."/>
            <person name="Gearin G."/>
            <person name="Gnerre S."/>
            <person name="Gnirke A."/>
            <person name="Goyette A."/>
            <person name="Graham J."/>
            <person name="Grandbois E."/>
            <person name="Gyaltsen K."/>
            <person name="Hafez N."/>
            <person name="Hagopian D."/>
            <person name="Hagos B."/>
            <person name="Hall J."/>
            <person name="Hatcher B."/>
            <person name="Heller A."/>
            <person name="Higgins H."/>
            <person name="Honan T."/>
            <person name="Horn A."/>
            <person name="Houde N."/>
            <person name="Hughes L."/>
            <person name="Hulme W."/>
            <person name="Husby E."/>
            <person name="Iliev I."/>
            <person name="Jaffe D."/>
            <person name="Jones C."/>
            <person name="Kamal M."/>
            <person name="Kamat A."/>
            <person name="Kamvysselis M."/>
            <person name="Karlsson E."/>
            <person name="Kells C."/>
            <person name="Kieu A."/>
            <person name="Kisner P."/>
            <person name="Kodira C."/>
            <person name="Kulbokas E."/>
            <person name="Labutti K."/>
            <person name="Lama D."/>
            <person name="Landers T."/>
            <person name="Leger J."/>
            <person name="Levine S."/>
            <person name="Lewis D."/>
            <person name="Lewis T."/>
            <person name="Lindblad-toh K."/>
            <person name="Liu X."/>
            <person name="Lokyitsang T."/>
            <person name="Lokyitsang Y."/>
            <person name="Lucien O."/>
            <person name="Lui A."/>
            <person name="Ma L.J."/>
            <person name="Mabbitt R."/>
            <person name="Macdonald J."/>
            <person name="Maclean C."/>
            <person name="Major J."/>
            <person name="Manning J."/>
            <person name="Marabella R."/>
            <person name="Maru K."/>
            <person name="Matthews C."/>
            <person name="Mauceli E."/>
            <person name="Mccarthy M."/>
            <person name="Mcdonough S."/>
            <person name="Mcghee T."/>
            <person name="Meldrim J."/>
            <person name="Meneus L."/>
            <person name="Mesirov J."/>
            <person name="Mihalev A."/>
            <person name="Mihova T."/>
            <person name="Mikkelsen T."/>
            <person name="Mlenga V."/>
            <person name="Moru K."/>
            <person name="Mozes J."/>
            <person name="Mulrain L."/>
            <person name="Munson G."/>
            <person name="Naylor J."/>
            <person name="Newes C."/>
            <person name="Nguyen C."/>
            <person name="Nguyen N."/>
            <person name="Nguyen T."/>
            <person name="Nicol R."/>
            <person name="Nielsen C."/>
            <person name="Nizzari M."/>
            <person name="Norbu C."/>
            <person name="Norbu N."/>
            <person name="O'donnell P."/>
            <person name="Okoawo O."/>
            <person name="O'leary S."/>
            <person name="Omotosho B."/>
            <person name="O'neill K."/>
            <person name="Osman S."/>
            <person name="Parker S."/>
            <person name="Perrin D."/>
            <person name="Phunkhang P."/>
            <person name="Piqani B."/>
            <person name="Purcell S."/>
            <person name="Rachupka T."/>
            <person name="Ramasamy U."/>
            <person name="Rameau R."/>
            <person name="Ray V."/>
            <person name="Raymond C."/>
            <person name="Retta R."/>
            <person name="Richardson S."/>
            <person name="Rise C."/>
            <person name="Rodriguez J."/>
            <person name="Rogers J."/>
            <person name="Rogov P."/>
            <person name="Rutman M."/>
            <person name="Schupbach R."/>
            <person name="Seaman C."/>
            <person name="Settipalli S."/>
            <person name="Sharpe T."/>
            <person name="Sheridan J."/>
            <person name="Sherpa N."/>
            <person name="Shi J."/>
            <person name="Smirnov S."/>
            <person name="Smith C."/>
            <person name="Sougnez C."/>
            <person name="Spencer B."/>
            <person name="Stalker J."/>
            <person name="Stange-thomann N."/>
            <person name="Stavropoulos S."/>
            <person name="Stetson K."/>
            <person name="Stone C."/>
            <person name="Stone S."/>
            <person name="Stubbs M."/>
            <person name="Talamas J."/>
            <person name="Tchuinga P."/>
            <person name="Tenzing P."/>
            <person name="Tesfaye S."/>
            <person name="Theodore J."/>
            <person name="Thoulutsang Y."/>
            <person name="Topham K."/>
            <person name="Towey S."/>
            <person name="Tsamla T."/>
            <person name="Tsomo N."/>
            <person name="Vallee D."/>
            <person name="Vassiliev H."/>
            <person name="Venkataraman V."/>
            <person name="Vinson J."/>
            <person name="Vo A."/>
            <person name="Wade C."/>
            <person name="Wang S."/>
            <person name="Wangchuk T."/>
            <person name="Wangdi T."/>
            <person name="Whittaker C."/>
            <person name="Wilkinson J."/>
            <person name="Wu Y."/>
            <person name="Wyman D."/>
            <person name="Yadav S."/>
            <person name="Yang S."/>
            <person name="Yang X."/>
            <person name="Yeager S."/>
            <person name="Yee E."/>
            <person name="Young G."/>
            <person name="Zainoun J."/>
            <person name="Zembeck L."/>
            <person name="Zimmer A."/>
            <person name="Zody M."/>
            <person name="Lander E."/>
        </authorList>
    </citation>
    <scope>NUCLEOTIDE SEQUENCE [LARGE SCALE GENOMIC DNA]</scope>
</reference>
<sequence length="138" mass="16318">MSAANEMSWEVCKENVQPLRTGRNVSYLNAGLQISEETSQNLMMEKKKLEEEILSEANKQDPIDPWDRYFKWIQQHNPNGKDGKSLENFLQKYIIKFRDFERYKNDPRYVDAWLTMSQLHDDALVTFAYMHSNHIGVT</sequence>
<keyword evidence="4" id="KW-1185">Reference proteome</keyword>
<dbReference type="GO" id="GO:0032991">
    <property type="term" value="C:protein-containing complex"/>
    <property type="evidence" value="ECO:0007669"/>
    <property type="project" value="UniProtKB-ARBA"/>
</dbReference>
<dbReference type="AlphaFoldDB" id="H2YKW7"/>
<name>H2YKW7_CIOSA</name>
<feature type="coiled-coil region" evidence="1">
    <location>
        <begin position="32"/>
        <end position="59"/>
    </location>
</feature>
<dbReference type="GO" id="GO:0051754">
    <property type="term" value="P:meiotic sister chromatid cohesion, centromeric"/>
    <property type="evidence" value="ECO:0007669"/>
    <property type="project" value="TreeGrafter"/>
</dbReference>
<dbReference type="Pfam" id="PF08311">
    <property type="entry name" value="Mad3_BUB1_I"/>
    <property type="match status" value="1"/>
</dbReference>
<reference evidence="3" key="3">
    <citation type="submission" date="2025-09" db="UniProtKB">
        <authorList>
            <consortium name="Ensembl"/>
        </authorList>
    </citation>
    <scope>IDENTIFICATION</scope>
</reference>
<evidence type="ECO:0000313" key="3">
    <source>
        <dbReference type="Ensembl" id="ENSCSAVP00000005969.1"/>
    </source>
</evidence>
<dbReference type="GO" id="GO:0005634">
    <property type="term" value="C:nucleus"/>
    <property type="evidence" value="ECO:0007669"/>
    <property type="project" value="TreeGrafter"/>
</dbReference>
<dbReference type="InParanoid" id="H2YKW7"/>
<organism evidence="3 4">
    <name type="scientific">Ciona savignyi</name>
    <name type="common">Pacific transparent sea squirt</name>
    <dbReference type="NCBI Taxonomy" id="51511"/>
    <lineage>
        <taxon>Eukaryota</taxon>
        <taxon>Metazoa</taxon>
        <taxon>Chordata</taxon>
        <taxon>Tunicata</taxon>
        <taxon>Ascidiacea</taxon>
        <taxon>Phlebobranchia</taxon>
        <taxon>Cionidae</taxon>
        <taxon>Ciona</taxon>
    </lineage>
</organism>
<dbReference type="InterPro" id="IPR013212">
    <property type="entry name" value="Mad3/Bub1_I"/>
</dbReference>
<dbReference type="GO" id="GO:0004672">
    <property type="term" value="F:protein kinase activity"/>
    <property type="evidence" value="ECO:0007669"/>
    <property type="project" value="TreeGrafter"/>
</dbReference>